<organism evidence="3 4">
    <name type="scientific">Rubus argutus</name>
    <name type="common">Southern blackberry</name>
    <dbReference type="NCBI Taxonomy" id="59490"/>
    <lineage>
        <taxon>Eukaryota</taxon>
        <taxon>Viridiplantae</taxon>
        <taxon>Streptophyta</taxon>
        <taxon>Embryophyta</taxon>
        <taxon>Tracheophyta</taxon>
        <taxon>Spermatophyta</taxon>
        <taxon>Magnoliopsida</taxon>
        <taxon>eudicotyledons</taxon>
        <taxon>Gunneridae</taxon>
        <taxon>Pentapetalae</taxon>
        <taxon>rosids</taxon>
        <taxon>fabids</taxon>
        <taxon>Rosales</taxon>
        <taxon>Rosaceae</taxon>
        <taxon>Rosoideae</taxon>
        <taxon>Rosoideae incertae sedis</taxon>
        <taxon>Rubus</taxon>
    </lineage>
</organism>
<comment type="similarity">
    <text evidence="1">Belongs to the IST1 family.</text>
</comment>
<evidence type="ECO:0000313" key="3">
    <source>
        <dbReference type="EMBL" id="KAK9936716.1"/>
    </source>
</evidence>
<protein>
    <submittedName>
        <fullName evidence="3">Uncharacterized protein</fullName>
    </submittedName>
</protein>
<comment type="caution">
    <text evidence="3">The sequence shown here is derived from an EMBL/GenBank/DDBJ whole genome shotgun (WGS) entry which is preliminary data.</text>
</comment>
<reference evidence="3 4" key="1">
    <citation type="journal article" date="2023" name="G3 (Bethesda)">
        <title>A chromosome-length genome assembly and annotation of blackberry (Rubus argutus, cv. 'Hillquist').</title>
        <authorList>
            <person name="Bruna T."/>
            <person name="Aryal R."/>
            <person name="Dudchenko O."/>
            <person name="Sargent D.J."/>
            <person name="Mead D."/>
            <person name="Buti M."/>
            <person name="Cavallini A."/>
            <person name="Hytonen T."/>
            <person name="Andres J."/>
            <person name="Pham M."/>
            <person name="Weisz D."/>
            <person name="Mascagni F."/>
            <person name="Usai G."/>
            <person name="Natali L."/>
            <person name="Bassil N."/>
            <person name="Fernandez G.E."/>
            <person name="Lomsadze A."/>
            <person name="Armour M."/>
            <person name="Olukolu B."/>
            <person name="Poorten T."/>
            <person name="Britton C."/>
            <person name="Davik J."/>
            <person name="Ashrafi H."/>
            <person name="Aiden E.L."/>
            <person name="Borodovsky M."/>
            <person name="Worthington M."/>
        </authorList>
    </citation>
    <scope>NUCLEOTIDE SEQUENCE [LARGE SCALE GENOMIC DNA]</scope>
    <source>
        <strain evidence="3">PI 553951</strain>
    </source>
</reference>
<feature type="region of interest" description="Disordered" evidence="2">
    <location>
        <begin position="250"/>
        <end position="287"/>
    </location>
</feature>
<keyword evidence="4" id="KW-1185">Reference proteome</keyword>
<proteinExistence type="inferred from homology"/>
<dbReference type="InterPro" id="IPR042277">
    <property type="entry name" value="IST1-like"/>
</dbReference>
<dbReference type="Proteomes" id="UP001457282">
    <property type="component" value="Unassembled WGS sequence"/>
</dbReference>
<dbReference type="EMBL" id="JBEDUW010000003">
    <property type="protein sequence ID" value="KAK9936716.1"/>
    <property type="molecule type" value="Genomic_DNA"/>
</dbReference>
<evidence type="ECO:0000256" key="2">
    <source>
        <dbReference type="SAM" id="MobiDB-lite"/>
    </source>
</evidence>
<dbReference type="PANTHER" id="PTHR12161">
    <property type="entry name" value="IST1 FAMILY MEMBER"/>
    <property type="match status" value="1"/>
</dbReference>
<evidence type="ECO:0000313" key="4">
    <source>
        <dbReference type="Proteomes" id="UP001457282"/>
    </source>
</evidence>
<name>A0AAW1XKC9_RUBAR</name>
<evidence type="ECO:0000256" key="1">
    <source>
        <dbReference type="ARBA" id="ARBA00005536"/>
    </source>
</evidence>
<gene>
    <name evidence="3" type="ORF">M0R45_013544</name>
</gene>
<dbReference type="InterPro" id="IPR005061">
    <property type="entry name" value="Ist1"/>
</dbReference>
<sequence length="287" mass="33049">MAAPEMEANVEGCEEDMEETQATCRSFTRRFQRNKLGFTKSCFWVFHCDLRRSENGLAPSLTSVSGDVRCANEAIGIRRNWGFGVWQRETALHNVVARIEVLRGTREDTIHLLTKEIVDNLRRRQDEAALIRAEYMIRELRAYIAANEFLEPYCVLDIPELEYFTKLVKKEFGEEFVHVATELRGGCDVHILLIKMLSTGTPKSGEKKKVLQMIADSYNIAFRVLFSAEEAREEVLEDVPIVYDTRGEHSYIESHEEESSDREFYSPSPSDREPQPTTTSSRLRRAL</sequence>
<accession>A0AAW1XKC9</accession>
<dbReference type="GO" id="GO:0015031">
    <property type="term" value="P:protein transport"/>
    <property type="evidence" value="ECO:0007669"/>
    <property type="project" value="InterPro"/>
</dbReference>
<dbReference type="Gene3D" id="1.20.1260.60">
    <property type="entry name" value="Vacuolar protein sorting-associated protein Ist1"/>
    <property type="match status" value="2"/>
</dbReference>
<dbReference type="PANTHER" id="PTHR12161:SF55">
    <property type="entry name" value="REGULATOR OF VPS4 ACTIVITY IN THE MVB PATHWAY PROTEIN"/>
    <property type="match status" value="1"/>
</dbReference>
<dbReference type="AlphaFoldDB" id="A0AAW1XKC9"/>